<dbReference type="Proteomes" id="UP000307999">
    <property type="component" value="Unassembled WGS sequence"/>
</dbReference>
<dbReference type="SUPFAM" id="SSF53254">
    <property type="entry name" value="Phosphoglycerate mutase-like"/>
    <property type="match status" value="1"/>
</dbReference>
<dbReference type="OrthoDB" id="9810154at2"/>
<proteinExistence type="predicted"/>
<evidence type="ECO:0000313" key="2">
    <source>
        <dbReference type="Proteomes" id="UP000307999"/>
    </source>
</evidence>
<dbReference type="PANTHER" id="PTHR47623">
    <property type="entry name" value="OS09G0287300 PROTEIN"/>
    <property type="match status" value="1"/>
</dbReference>
<sequence>MKTLHLLRHAKSSWDDPHLDDQQRPLNQRGIDDCQLMAPALMGVGCCFEHAYCSTAIRAKRTLQLISEHHFEPGMERLISASQLASVSIDSSLYTFDWGEALDYCQALPETIDQALLVGHNPAFTELHDYLSTEHIEHLPTCAYVRLECAVNDWQELTRNCARTRYFITPKMLKQGLEISPYPLS</sequence>
<dbReference type="AlphaFoldDB" id="A0A4U1B4E8"/>
<evidence type="ECO:0000313" key="1">
    <source>
        <dbReference type="EMBL" id="TKB45079.1"/>
    </source>
</evidence>
<dbReference type="InterPro" id="IPR013078">
    <property type="entry name" value="His_Pase_superF_clade-1"/>
</dbReference>
<comment type="caution">
    <text evidence="1">The sequence shown here is derived from an EMBL/GenBank/DDBJ whole genome shotgun (WGS) entry which is preliminary data.</text>
</comment>
<keyword evidence="2" id="KW-1185">Reference proteome</keyword>
<dbReference type="PANTHER" id="PTHR47623:SF1">
    <property type="entry name" value="OS09G0287300 PROTEIN"/>
    <property type="match status" value="1"/>
</dbReference>
<reference evidence="1 2" key="1">
    <citation type="submission" date="2019-04" db="EMBL/GenBank/DDBJ databases">
        <title>Thalassotalea guangxiensis sp. nov., isolated from sediment of the coastal wetland.</title>
        <authorList>
            <person name="Zheng S."/>
            <person name="Zhang D."/>
        </authorList>
    </citation>
    <scope>NUCLEOTIDE SEQUENCE [LARGE SCALE GENOMIC DNA]</scope>
    <source>
        <strain evidence="1 2">ZS-4</strain>
    </source>
</reference>
<organism evidence="1 2">
    <name type="scientific">Thalassotalea mangrovi</name>
    <dbReference type="NCBI Taxonomy" id="2572245"/>
    <lineage>
        <taxon>Bacteria</taxon>
        <taxon>Pseudomonadati</taxon>
        <taxon>Pseudomonadota</taxon>
        <taxon>Gammaproteobacteria</taxon>
        <taxon>Alteromonadales</taxon>
        <taxon>Colwelliaceae</taxon>
        <taxon>Thalassotalea</taxon>
    </lineage>
</organism>
<dbReference type="Pfam" id="PF00300">
    <property type="entry name" value="His_Phos_1"/>
    <property type="match status" value="1"/>
</dbReference>
<protein>
    <submittedName>
        <fullName evidence="1">Phosphoglycerate mutase</fullName>
    </submittedName>
</protein>
<dbReference type="RefSeq" id="WP_136735937.1">
    <property type="nucleotide sequence ID" value="NZ_SWDB01000022.1"/>
</dbReference>
<dbReference type="CDD" id="cd07067">
    <property type="entry name" value="HP_PGM_like"/>
    <property type="match status" value="1"/>
</dbReference>
<gene>
    <name evidence="1" type="ORF">E8M12_09595</name>
</gene>
<dbReference type="EMBL" id="SWDB01000022">
    <property type="protein sequence ID" value="TKB45079.1"/>
    <property type="molecule type" value="Genomic_DNA"/>
</dbReference>
<dbReference type="InterPro" id="IPR029033">
    <property type="entry name" value="His_PPase_superfam"/>
</dbReference>
<dbReference type="Gene3D" id="3.40.50.1240">
    <property type="entry name" value="Phosphoglycerate mutase-like"/>
    <property type="match status" value="1"/>
</dbReference>
<name>A0A4U1B4E8_9GAMM</name>
<accession>A0A4U1B4E8</accession>